<keyword evidence="1" id="KW-1133">Transmembrane helix</keyword>
<keyword evidence="1" id="KW-0472">Membrane</keyword>
<reference evidence="2" key="1">
    <citation type="journal article" date="2020" name="mSystems">
        <title>Genome- and Community-Level Interaction Insights into Carbon Utilization and Element Cycling Functions of Hydrothermarchaeota in Hydrothermal Sediment.</title>
        <authorList>
            <person name="Zhou Z."/>
            <person name="Liu Y."/>
            <person name="Xu W."/>
            <person name="Pan J."/>
            <person name="Luo Z.H."/>
            <person name="Li M."/>
        </authorList>
    </citation>
    <scope>NUCLEOTIDE SEQUENCE [LARGE SCALE GENOMIC DNA]</scope>
    <source>
        <strain evidence="2">SpSt-556</strain>
    </source>
</reference>
<keyword evidence="1" id="KW-0812">Transmembrane</keyword>
<sequence length="109" mass="11548">MFSTLELINILLIGERVLKDTPGWRTIGLAAILGWLASMSANLEESDAKQATITSLVISLIALAFGVACTIREARGIGEPFLLVFVVAAGTIATAVRNYLDVASVTRQG</sequence>
<proteinExistence type="predicted"/>
<feature type="transmembrane region" description="Helical" evidence="1">
    <location>
        <begin position="81"/>
        <end position="100"/>
    </location>
</feature>
<evidence type="ECO:0000256" key="1">
    <source>
        <dbReference type="SAM" id="Phobius"/>
    </source>
</evidence>
<protein>
    <submittedName>
        <fullName evidence="2">Uncharacterized protein</fullName>
    </submittedName>
</protein>
<gene>
    <name evidence="2" type="ORF">ENT17_12390</name>
</gene>
<feature type="transmembrane region" description="Helical" evidence="1">
    <location>
        <begin position="51"/>
        <end position="69"/>
    </location>
</feature>
<organism evidence="2">
    <name type="scientific">Bellilinea caldifistulae</name>
    <dbReference type="NCBI Taxonomy" id="360411"/>
    <lineage>
        <taxon>Bacteria</taxon>
        <taxon>Bacillati</taxon>
        <taxon>Chloroflexota</taxon>
        <taxon>Anaerolineae</taxon>
        <taxon>Anaerolineales</taxon>
        <taxon>Anaerolineaceae</taxon>
        <taxon>Bellilinea</taxon>
    </lineage>
</organism>
<name>A0A7C4L0R8_9CHLR</name>
<dbReference type="AlphaFoldDB" id="A0A7C4L0R8"/>
<feature type="transmembrane region" description="Helical" evidence="1">
    <location>
        <begin position="21"/>
        <end position="39"/>
    </location>
</feature>
<comment type="caution">
    <text evidence="2">The sequence shown here is derived from an EMBL/GenBank/DDBJ whole genome shotgun (WGS) entry which is preliminary data.</text>
</comment>
<evidence type="ECO:0000313" key="2">
    <source>
        <dbReference type="EMBL" id="HGS88396.1"/>
    </source>
</evidence>
<dbReference type="EMBL" id="DSXR01000127">
    <property type="protein sequence ID" value="HGS88396.1"/>
    <property type="molecule type" value="Genomic_DNA"/>
</dbReference>
<accession>A0A7C4L0R8</accession>